<dbReference type="Proteomes" id="UP000285084">
    <property type="component" value="Unassembled WGS sequence"/>
</dbReference>
<gene>
    <name evidence="1" type="ORF">BFJ69_g15141</name>
</gene>
<dbReference type="VEuPathDB" id="FungiDB:FOIG_10379"/>
<protein>
    <submittedName>
        <fullName evidence="1">Uncharacterized protein</fullName>
    </submittedName>
</protein>
<sequence>MSTLLPRVAPLKPEIRLAQSIAQFEVDLSDEQRADFQSNKRQSCHSPPNTHDVMRLTAEIDRRVAGNVGGGRCFGTRLVNVLEAVQRFAALGDIVVGGSQNMIACGVWSLVRMTLLVGSPHDDCFLG</sequence>
<dbReference type="VEuPathDB" id="FungiDB:FOXG_21110"/>
<dbReference type="VEuPathDB" id="FungiDB:FOMG_09674"/>
<dbReference type="AlphaFoldDB" id="A0A420MF68"/>
<dbReference type="VEuPathDB" id="FungiDB:HZS61_010764"/>
<comment type="caution">
    <text evidence="1">The sequence shown here is derived from an EMBL/GenBank/DDBJ whole genome shotgun (WGS) entry which is preliminary data.</text>
</comment>
<dbReference type="VEuPathDB" id="FungiDB:FOZG_15549"/>
<dbReference type="VEuPathDB" id="FungiDB:FOC4_g10005711"/>
<reference evidence="1 2" key="1">
    <citation type="journal article" date="2018" name="Sci. Rep.">
        <title>Characterisation of pathogen-specific regions and novel effector candidates in Fusarium oxysporum f. sp. cepae.</title>
        <authorList>
            <person name="Armitage A.D."/>
            <person name="Taylor A."/>
            <person name="Sobczyk M.K."/>
            <person name="Baxter L."/>
            <person name="Greenfield B.P."/>
            <person name="Bates H.J."/>
            <person name="Wilson F."/>
            <person name="Jackson A.C."/>
            <person name="Ott S."/>
            <person name="Harrison R.J."/>
            <person name="Clarkson J.P."/>
        </authorList>
    </citation>
    <scope>NUCLEOTIDE SEQUENCE [LARGE SCALE GENOMIC DNA]</scope>
    <source>
        <strain evidence="1 2">Fo_A13</strain>
    </source>
</reference>
<organism evidence="1 2">
    <name type="scientific">Fusarium oxysporum</name>
    <name type="common">Fusarium vascular wilt</name>
    <dbReference type="NCBI Taxonomy" id="5507"/>
    <lineage>
        <taxon>Eukaryota</taxon>
        <taxon>Fungi</taxon>
        <taxon>Dikarya</taxon>
        <taxon>Ascomycota</taxon>
        <taxon>Pezizomycotina</taxon>
        <taxon>Sordariomycetes</taxon>
        <taxon>Hypocreomycetidae</taxon>
        <taxon>Hypocreales</taxon>
        <taxon>Nectriaceae</taxon>
        <taxon>Fusarium</taxon>
        <taxon>Fusarium oxysporum species complex</taxon>
    </lineage>
</organism>
<dbReference type="EMBL" id="MRCX01000269">
    <property type="protein sequence ID" value="RKK66721.1"/>
    <property type="molecule type" value="Genomic_DNA"/>
</dbReference>
<accession>A0A420MF68</accession>
<dbReference type="VEuPathDB" id="FungiDB:FOC1_g10004274"/>
<evidence type="ECO:0000313" key="1">
    <source>
        <dbReference type="EMBL" id="RKK66721.1"/>
    </source>
</evidence>
<proteinExistence type="predicted"/>
<name>A0A420MF68_FUSOX</name>
<evidence type="ECO:0000313" key="2">
    <source>
        <dbReference type="Proteomes" id="UP000285084"/>
    </source>
</evidence>